<sequence>MIRREMKSKIMGTSKGFIAILKESEESTVRALNKHINDNKKNYQLNYIESVHSSFLASAGFVGESAVNHIDDYSFYKILNFDQNNIHDLTAKVFAMKGNMKTINKSFSNSYKNGEAVDKSSSVPCKNGEAVDGNLTLFSGTGNSQDEGEQ</sequence>
<evidence type="ECO:0000313" key="1">
    <source>
        <dbReference type="EMBL" id="RWX44519.1"/>
    </source>
</evidence>
<reference evidence="1 2" key="1">
    <citation type="submission" date="2017-01" db="EMBL/GenBank/DDBJ databases">
        <title>The cable genome- insights into the physiology and evolution of filamentous bacteria capable of sulfide oxidation via long distance electron transfer.</title>
        <authorList>
            <person name="Schreiber L."/>
            <person name="Bjerg J.T."/>
            <person name="Boggild A."/>
            <person name="Van De Vossenberg J."/>
            <person name="Meysman F."/>
            <person name="Nielsen L.P."/>
            <person name="Schramm A."/>
            <person name="Kjeldsen K.U."/>
        </authorList>
    </citation>
    <scope>NUCLEOTIDE SEQUENCE [LARGE SCALE GENOMIC DNA]</scope>
    <source>
        <strain evidence="1">MCF</strain>
    </source>
</reference>
<accession>A0A444IUD0</accession>
<proteinExistence type="predicted"/>
<evidence type="ECO:0000313" key="2">
    <source>
        <dbReference type="Proteomes" id="UP000287853"/>
    </source>
</evidence>
<organism evidence="1 2">
    <name type="scientific">Candidatus Electrothrix aarhusensis</name>
    <dbReference type="NCBI Taxonomy" id="1859131"/>
    <lineage>
        <taxon>Bacteria</taxon>
        <taxon>Pseudomonadati</taxon>
        <taxon>Thermodesulfobacteriota</taxon>
        <taxon>Desulfobulbia</taxon>
        <taxon>Desulfobulbales</taxon>
        <taxon>Desulfobulbaceae</taxon>
        <taxon>Candidatus Electrothrix</taxon>
    </lineage>
</organism>
<gene>
    <name evidence="1" type="ORF">H206_01691</name>
</gene>
<keyword evidence="2" id="KW-1185">Reference proteome</keyword>
<dbReference type="AlphaFoldDB" id="A0A444IUD0"/>
<comment type="caution">
    <text evidence="1">The sequence shown here is derived from an EMBL/GenBank/DDBJ whole genome shotgun (WGS) entry which is preliminary data.</text>
</comment>
<name>A0A444IUD0_9BACT</name>
<dbReference type="Proteomes" id="UP000287853">
    <property type="component" value="Unassembled WGS sequence"/>
</dbReference>
<dbReference type="EMBL" id="MTKO01000093">
    <property type="protein sequence ID" value="RWX44519.1"/>
    <property type="molecule type" value="Genomic_DNA"/>
</dbReference>
<protein>
    <submittedName>
        <fullName evidence="1">Uncharacterized protein</fullName>
    </submittedName>
</protein>